<keyword evidence="2" id="KW-1185">Reference proteome</keyword>
<reference evidence="1" key="1">
    <citation type="submission" date="2020-08" db="EMBL/GenBank/DDBJ databases">
        <title>Plant Genome Project.</title>
        <authorList>
            <person name="Zhang R.-G."/>
        </authorList>
    </citation>
    <scope>NUCLEOTIDE SEQUENCE</scope>
    <source>
        <strain evidence="1">WSP0</strain>
        <tissue evidence="1">Leaf</tissue>
    </source>
</reference>
<dbReference type="AlphaFoldDB" id="A0AAV6KZ00"/>
<dbReference type="Proteomes" id="UP000823749">
    <property type="component" value="Chromosome 3"/>
</dbReference>
<gene>
    <name evidence="1" type="ORF">RHGRI_007789</name>
</gene>
<accession>A0AAV6KZ00</accession>
<dbReference type="EMBL" id="JACTNZ010000003">
    <property type="protein sequence ID" value="KAG5557655.1"/>
    <property type="molecule type" value="Genomic_DNA"/>
</dbReference>
<proteinExistence type="predicted"/>
<evidence type="ECO:0000313" key="1">
    <source>
        <dbReference type="EMBL" id="KAG5557655.1"/>
    </source>
</evidence>
<protein>
    <submittedName>
        <fullName evidence="1">Uncharacterized protein</fullName>
    </submittedName>
</protein>
<organism evidence="1 2">
    <name type="scientific">Rhododendron griersonianum</name>
    <dbReference type="NCBI Taxonomy" id="479676"/>
    <lineage>
        <taxon>Eukaryota</taxon>
        <taxon>Viridiplantae</taxon>
        <taxon>Streptophyta</taxon>
        <taxon>Embryophyta</taxon>
        <taxon>Tracheophyta</taxon>
        <taxon>Spermatophyta</taxon>
        <taxon>Magnoliopsida</taxon>
        <taxon>eudicotyledons</taxon>
        <taxon>Gunneridae</taxon>
        <taxon>Pentapetalae</taxon>
        <taxon>asterids</taxon>
        <taxon>Ericales</taxon>
        <taxon>Ericaceae</taxon>
        <taxon>Ericoideae</taxon>
        <taxon>Rhodoreae</taxon>
        <taxon>Rhododendron</taxon>
    </lineage>
</organism>
<name>A0AAV6KZ00_9ERIC</name>
<comment type="caution">
    <text evidence="1">The sequence shown here is derived from an EMBL/GenBank/DDBJ whole genome shotgun (WGS) entry which is preliminary data.</text>
</comment>
<sequence>MYPMEHTYASQSPTPSTAPPVHCLVVLLWSLHRSKAYQFNLDSMLQRSTNFASFPLCLHHQWTLASMTVHILTAELPRHKAWALDIPKMPNFWGTPIFFSIWVGYDSF</sequence>
<evidence type="ECO:0000313" key="2">
    <source>
        <dbReference type="Proteomes" id="UP000823749"/>
    </source>
</evidence>